<name>R4K422_CLOPA</name>
<evidence type="ECO:0000313" key="3">
    <source>
        <dbReference type="Proteomes" id="UP000013523"/>
    </source>
</evidence>
<gene>
    <name evidence="2" type="ORF">Clopa_3059</name>
</gene>
<reference evidence="2 3" key="1">
    <citation type="submission" date="2012-01" db="EMBL/GenBank/DDBJ databases">
        <title>Complete sequence of chromosome of Clostridium pasteurianum BC1.</title>
        <authorList>
            <consortium name="US DOE Joint Genome Institute"/>
            <person name="Lucas S."/>
            <person name="Han J."/>
            <person name="Lapidus A."/>
            <person name="Cheng J.-F."/>
            <person name="Goodwin L."/>
            <person name="Pitluck S."/>
            <person name="Peters L."/>
            <person name="Mikhailova N."/>
            <person name="Teshima H."/>
            <person name="Detter J.C."/>
            <person name="Han C."/>
            <person name="Tapia R."/>
            <person name="Land M."/>
            <person name="Hauser L."/>
            <person name="Kyrpides N."/>
            <person name="Ivanova N."/>
            <person name="Pagani I."/>
            <person name="Dunn J."/>
            <person name="Taghavi S."/>
            <person name="Francis A."/>
            <person name="van der Lelie D."/>
            <person name="Woyke T."/>
        </authorList>
    </citation>
    <scope>NUCLEOTIDE SEQUENCE [LARGE SCALE GENOMIC DNA]</scope>
    <source>
        <strain evidence="2 3">BC1</strain>
    </source>
</reference>
<protein>
    <submittedName>
        <fullName evidence="2">Uncharacterized protein</fullName>
    </submittedName>
</protein>
<organism evidence="2 3">
    <name type="scientific">Clostridium pasteurianum BC1</name>
    <dbReference type="NCBI Taxonomy" id="86416"/>
    <lineage>
        <taxon>Bacteria</taxon>
        <taxon>Bacillati</taxon>
        <taxon>Bacillota</taxon>
        <taxon>Clostridia</taxon>
        <taxon>Eubacteriales</taxon>
        <taxon>Clostridiaceae</taxon>
        <taxon>Clostridium</taxon>
    </lineage>
</organism>
<dbReference type="KEGG" id="cpas:Clopa_3059"/>
<feature type="coiled-coil region" evidence="1">
    <location>
        <begin position="405"/>
        <end position="460"/>
    </location>
</feature>
<dbReference type="RefSeq" id="WP_015616179.1">
    <property type="nucleotide sequence ID" value="NC_021182.1"/>
</dbReference>
<accession>R4K422</accession>
<dbReference type="STRING" id="86416.Clopa_3059"/>
<dbReference type="HOGENOM" id="CLU_578351_0_0_9"/>
<dbReference type="AlphaFoldDB" id="R4K422"/>
<dbReference type="EMBL" id="CP003261">
    <property type="protein sequence ID" value="AGK97887.1"/>
    <property type="molecule type" value="Genomic_DNA"/>
</dbReference>
<evidence type="ECO:0000313" key="2">
    <source>
        <dbReference type="EMBL" id="AGK97887.1"/>
    </source>
</evidence>
<evidence type="ECO:0000256" key="1">
    <source>
        <dbReference type="SAM" id="Coils"/>
    </source>
</evidence>
<proteinExistence type="predicted"/>
<dbReference type="PATRIC" id="fig|86416.3.peg.3047"/>
<sequence>MIISDRNFYIIKQSDGTTWNFFYNKDEGIMYKFFKETTWSDHHVLTKKALNNFSAIILPDDSIVILYENLTGGLVLSKYNNKIWNEEQIMKNSKREIFSTYFKAIVHNNEINIIFSILNKKDNTVTLFHQIVDEKNNLSDPKMIEKIKNDHHISFNVYSLQNKELFILYQRFIGHFELGYKTFNVNTKKWSNFNSIDTNVSYFSYYSALIVNGLLNILYIKKGKNIDNLIYVHGKSPNYKSIELFKGINIELCSFFIVYGQIWCYWLKDKKIYNSFSINNGINFSSYPYEQSLNSTYIFKVIYISNKLEKIKNTIFNEIYITNYDDIKYLIFSNIYLYIKTNVKNSEYLLYIEYYLTEICEKVLFYEKTLKQKEESIIQIKYTLPKQNFKLLCIEKKHETTKNLFNKLKKRNIEQEKEIVSLKNELSKQENRILSLLEEIKNLQLNVNDLNSQLTKSDNSLLKKIFKNKHFS</sequence>
<keyword evidence="3" id="KW-1185">Reference proteome</keyword>
<dbReference type="Proteomes" id="UP000013523">
    <property type="component" value="Chromosome"/>
</dbReference>
<keyword evidence="1" id="KW-0175">Coiled coil</keyword>
<dbReference type="OrthoDB" id="1736719at2"/>
<dbReference type="eggNOG" id="ENOG503250F">
    <property type="taxonomic scope" value="Bacteria"/>
</dbReference>